<dbReference type="EMBL" id="OX465079">
    <property type="protein sequence ID" value="CAI9276238.1"/>
    <property type="molecule type" value="Genomic_DNA"/>
</dbReference>
<dbReference type="PANTHER" id="PTHR38134">
    <property type="entry name" value="SLR1395 PROTEIN"/>
    <property type="match status" value="1"/>
</dbReference>
<keyword evidence="2" id="KW-1185">Reference proteome</keyword>
<dbReference type="AlphaFoldDB" id="A0AA36DYZ3"/>
<reference evidence="1" key="1">
    <citation type="submission" date="2023-04" db="EMBL/GenBank/DDBJ databases">
        <authorList>
            <person name="Vijverberg K."/>
            <person name="Xiong W."/>
            <person name="Schranz E."/>
        </authorList>
    </citation>
    <scope>NUCLEOTIDE SEQUENCE</scope>
</reference>
<sequence>MILSYIMQPCCISLAITPANSNLANSDALQMAGIADPDGVVNRCQEVNVRTHTATVAPKLEHHEFIKELKQKKKFVLDYGAVQADALTVDRLASLEKYNETTVATCTSVLATEVERINSIKAYLLTGKIVEKLTEANLRDCNHLKELIYVSEGG</sequence>
<dbReference type="PANTHER" id="PTHR38134:SF2">
    <property type="entry name" value="GALACTOKINASE"/>
    <property type="match status" value="1"/>
</dbReference>
<protein>
    <submittedName>
        <fullName evidence="1">Uncharacterized protein</fullName>
    </submittedName>
</protein>
<name>A0AA36DYZ3_LACSI</name>
<dbReference type="Proteomes" id="UP001177003">
    <property type="component" value="Chromosome 3"/>
</dbReference>
<gene>
    <name evidence="1" type="ORF">LSALG_LOCUS16228</name>
</gene>
<dbReference type="InterPro" id="IPR027417">
    <property type="entry name" value="P-loop_NTPase"/>
</dbReference>
<dbReference type="InterPro" id="IPR053205">
    <property type="entry name" value="GHMP_kinase_L-arabinokinase"/>
</dbReference>
<organism evidence="1 2">
    <name type="scientific">Lactuca saligna</name>
    <name type="common">Willowleaf lettuce</name>
    <dbReference type="NCBI Taxonomy" id="75948"/>
    <lineage>
        <taxon>Eukaryota</taxon>
        <taxon>Viridiplantae</taxon>
        <taxon>Streptophyta</taxon>
        <taxon>Embryophyta</taxon>
        <taxon>Tracheophyta</taxon>
        <taxon>Spermatophyta</taxon>
        <taxon>Magnoliopsida</taxon>
        <taxon>eudicotyledons</taxon>
        <taxon>Gunneridae</taxon>
        <taxon>Pentapetalae</taxon>
        <taxon>asterids</taxon>
        <taxon>campanulids</taxon>
        <taxon>Asterales</taxon>
        <taxon>Asteraceae</taxon>
        <taxon>Cichorioideae</taxon>
        <taxon>Cichorieae</taxon>
        <taxon>Lactucinae</taxon>
        <taxon>Lactuca</taxon>
    </lineage>
</organism>
<accession>A0AA36DYZ3</accession>
<proteinExistence type="predicted"/>
<evidence type="ECO:0000313" key="2">
    <source>
        <dbReference type="Proteomes" id="UP001177003"/>
    </source>
</evidence>
<evidence type="ECO:0000313" key="1">
    <source>
        <dbReference type="EMBL" id="CAI9276238.1"/>
    </source>
</evidence>
<dbReference type="Gene3D" id="3.40.50.300">
    <property type="entry name" value="P-loop containing nucleotide triphosphate hydrolases"/>
    <property type="match status" value="1"/>
</dbReference>